<feature type="region of interest" description="Disordered" evidence="1">
    <location>
        <begin position="29"/>
        <end position="165"/>
    </location>
</feature>
<organism evidence="2 3">
    <name type="scientific">Linnemannia gamsii</name>
    <dbReference type="NCBI Taxonomy" id="64522"/>
    <lineage>
        <taxon>Eukaryota</taxon>
        <taxon>Fungi</taxon>
        <taxon>Fungi incertae sedis</taxon>
        <taxon>Mucoromycota</taxon>
        <taxon>Mortierellomycotina</taxon>
        <taxon>Mortierellomycetes</taxon>
        <taxon>Mortierellales</taxon>
        <taxon>Mortierellaceae</taxon>
        <taxon>Linnemannia</taxon>
    </lineage>
</organism>
<dbReference type="Proteomes" id="UP000823405">
    <property type="component" value="Unassembled WGS sequence"/>
</dbReference>
<keyword evidence="3" id="KW-1185">Reference proteome</keyword>
<comment type="caution">
    <text evidence="2">The sequence shown here is derived from an EMBL/GenBank/DDBJ whole genome shotgun (WGS) entry which is preliminary data.</text>
</comment>
<feature type="compositionally biased region" description="Polar residues" evidence="1">
    <location>
        <begin position="120"/>
        <end position="139"/>
    </location>
</feature>
<feature type="non-terminal residue" evidence="2">
    <location>
        <position position="1"/>
    </location>
</feature>
<evidence type="ECO:0000313" key="3">
    <source>
        <dbReference type="Proteomes" id="UP000823405"/>
    </source>
</evidence>
<proteinExistence type="predicted"/>
<protein>
    <submittedName>
        <fullName evidence="2">Uncharacterized protein</fullName>
    </submittedName>
</protein>
<reference evidence="2" key="1">
    <citation type="journal article" date="2020" name="Fungal Divers.">
        <title>Resolving the Mortierellaceae phylogeny through synthesis of multi-gene phylogenetics and phylogenomics.</title>
        <authorList>
            <person name="Vandepol N."/>
            <person name="Liber J."/>
            <person name="Desiro A."/>
            <person name="Na H."/>
            <person name="Kennedy M."/>
            <person name="Barry K."/>
            <person name="Grigoriev I.V."/>
            <person name="Miller A.N."/>
            <person name="O'Donnell K."/>
            <person name="Stajich J.E."/>
            <person name="Bonito G."/>
        </authorList>
    </citation>
    <scope>NUCLEOTIDE SEQUENCE</scope>
    <source>
        <strain evidence="2">NVP60</strain>
    </source>
</reference>
<accession>A0A9P6UP89</accession>
<name>A0A9P6UP89_9FUNG</name>
<sequence length="180" mass="18846">QYGGDHSGYAVASPYPQYNGAFGPGGEYGPEQYGAYPSHIQQQGYPPAPNAADYIQQQNPFMSPEDYHSSQAGGAASSVSSGSSNPFTNAAAATPTVASALSPSTGYQSSPRIAQAHDPFQSTQSSPWNGTYPGQQMMSPSPGARAPQVIPESATTTSYVPPPLLHQSNTNIIEMSEMQL</sequence>
<feature type="compositionally biased region" description="Low complexity" evidence="1">
    <location>
        <begin position="69"/>
        <end position="105"/>
    </location>
</feature>
<evidence type="ECO:0000313" key="2">
    <source>
        <dbReference type="EMBL" id="KAG0313480.1"/>
    </source>
</evidence>
<dbReference type="AlphaFoldDB" id="A0A9P6UP89"/>
<gene>
    <name evidence="2" type="ORF">BGZ97_010137</name>
</gene>
<dbReference type="EMBL" id="JAAAIN010000510">
    <property type="protein sequence ID" value="KAG0313480.1"/>
    <property type="molecule type" value="Genomic_DNA"/>
</dbReference>
<evidence type="ECO:0000256" key="1">
    <source>
        <dbReference type="SAM" id="MobiDB-lite"/>
    </source>
</evidence>